<comment type="caution">
    <text evidence="2">The sequence shown here is derived from an EMBL/GenBank/DDBJ whole genome shotgun (WGS) entry which is preliminary data.</text>
</comment>
<keyword evidence="3" id="KW-1185">Reference proteome</keyword>
<gene>
    <name evidence="2" type="ORF">HYFRA_00012612</name>
</gene>
<organism evidence="2 3">
    <name type="scientific">Hymenoscyphus fraxineus</name>
    <dbReference type="NCBI Taxonomy" id="746836"/>
    <lineage>
        <taxon>Eukaryota</taxon>
        <taxon>Fungi</taxon>
        <taxon>Dikarya</taxon>
        <taxon>Ascomycota</taxon>
        <taxon>Pezizomycotina</taxon>
        <taxon>Leotiomycetes</taxon>
        <taxon>Helotiales</taxon>
        <taxon>Helotiaceae</taxon>
        <taxon>Hymenoscyphus</taxon>
    </lineage>
</organism>
<feature type="signal peptide" evidence="1">
    <location>
        <begin position="1"/>
        <end position="20"/>
    </location>
</feature>
<name>A0A9N9PM64_9HELO</name>
<dbReference type="OrthoDB" id="10425186at2759"/>
<proteinExistence type="predicted"/>
<dbReference type="Proteomes" id="UP000696280">
    <property type="component" value="Unassembled WGS sequence"/>
</dbReference>
<protein>
    <submittedName>
        <fullName evidence="2">Uncharacterized protein</fullName>
    </submittedName>
</protein>
<feature type="chain" id="PRO_5040425859" evidence="1">
    <location>
        <begin position="21"/>
        <end position="175"/>
    </location>
</feature>
<keyword evidence="1" id="KW-0732">Signal</keyword>
<evidence type="ECO:0000313" key="3">
    <source>
        <dbReference type="Proteomes" id="UP000696280"/>
    </source>
</evidence>
<sequence length="175" mass="19800">MFLNILTLATLLFPTPSLTAISPLTDTFPPLGYFYPWNITNWWGKCDQNLPYGSACIFTFNITGADTPGDPHIPKFSASCDSNGNWISLEGTTFWPCDILDPFPHPPTDERSVVATLKPGRSRSENATLWVSYRFRQLNTPDGQEQMVYNYSSRTGIVWPGWPDYTIPTTEFFTE</sequence>
<reference evidence="2" key="1">
    <citation type="submission" date="2021-07" db="EMBL/GenBank/DDBJ databases">
        <authorList>
            <person name="Durling M."/>
        </authorList>
    </citation>
    <scope>NUCLEOTIDE SEQUENCE</scope>
</reference>
<accession>A0A9N9PM64</accession>
<dbReference type="EMBL" id="CAJVRL010000090">
    <property type="protein sequence ID" value="CAG8959254.1"/>
    <property type="molecule type" value="Genomic_DNA"/>
</dbReference>
<evidence type="ECO:0000313" key="2">
    <source>
        <dbReference type="EMBL" id="CAG8959254.1"/>
    </source>
</evidence>
<evidence type="ECO:0000256" key="1">
    <source>
        <dbReference type="SAM" id="SignalP"/>
    </source>
</evidence>
<dbReference type="AlphaFoldDB" id="A0A9N9PM64"/>